<dbReference type="Proteomes" id="UP000032141">
    <property type="component" value="Chromosome C1"/>
</dbReference>
<reference evidence="2" key="2">
    <citation type="submission" date="2015-03" db="UniProtKB">
        <authorList>
            <consortium name="EnsemblPlants"/>
        </authorList>
    </citation>
    <scope>IDENTIFICATION</scope>
</reference>
<accession>A0A0D3A366</accession>
<reference evidence="2 3" key="1">
    <citation type="journal article" date="2014" name="Genome Biol.">
        <title>Transcriptome and methylome profiling reveals relics of genome dominance in the mesopolyploid Brassica oleracea.</title>
        <authorList>
            <person name="Parkin I.A."/>
            <person name="Koh C."/>
            <person name="Tang H."/>
            <person name="Robinson S.J."/>
            <person name="Kagale S."/>
            <person name="Clarke W.E."/>
            <person name="Town C.D."/>
            <person name="Nixon J."/>
            <person name="Krishnakumar V."/>
            <person name="Bidwell S.L."/>
            <person name="Denoeud F."/>
            <person name="Belcram H."/>
            <person name="Links M.G."/>
            <person name="Just J."/>
            <person name="Clarke C."/>
            <person name="Bender T."/>
            <person name="Huebert T."/>
            <person name="Mason A.S."/>
            <person name="Pires J.C."/>
            <person name="Barker G."/>
            <person name="Moore J."/>
            <person name="Walley P.G."/>
            <person name="Manoli S."/>
            <person name="Batley J."/>
            <person name="Edwards D."/>
            <person name="Nelson M.N."/>
            <person name="Wang X."/>
            <person name="Paterson A.H."/>
            <person name="King G."/>
            <person name="Bancroft I."/>
            <person name="Chalhoub B."/>
            <person name="Sharpe A.G."/>
        </authorList>
    </citation>
    <scope>NUCLEOTIDE SEQUENCE</scope>
    <source>
        <strain evidence="2 3">cv. TO1000</strain>
    </source>
</reference>
<keyword evidence="3" id="KW-1185">Reference proteome</keyword>
<dbReference type="AlphaFoldDB" id="A0A0D3A366"/>
<dbReference type="EnsemblPlants" id="Bo1g014390.1">
    <property type="protein sequence ID" value="Bo1g014390.1"/>
    <property type="gene ID" value="Bo1g014390"/>
</dbReference>
<sequence>METSQNTNLQNPKPTKPFHRCLEEEKEEAHSLLNLPLNAEKPNSTAATTTTEDQRKRSIELFEFLTSTTNYCSPAENIIFGGKIIPLNYQNAILTSPEYIRPRISTRSESLSAIQGNKLNRPVARDNARPMRISRSLDHRNLTRGSTAARGNASPTKSTTKPETVSSGNRKSVKPRWYVIMFGLVKFPPEAELRNIKSRQVRRNVPPVMFPSPADRRPRRTRGSSPSPYWRFLNALSCEEPTSVAATTPLWLPHA</sequence>
<dbReference type="OrthoDB" id="752671at2759"/>
<organism evidence="2 3">
    <name type="scientific">Brassica oleracea var. oleracea</name>
    <dbReference type="NCBI Taxonomy" id="109376"/>
    <lineage>
        <taxon>Eukaryota</taxon>
        <taxon>Viridiplantae</taxon>
        <taxon>Streptophyta</taxon>
        <taxon>Embryophyta</taxon>
        <taxon>Tracheophyta</taxon>
        <taxon>Spermatophyta</taxon>
        <taxon>Magnoliopsida</taxon>
        <taxon>eudicotyledons</taxon>
        <taxon>Gunneridae</taxon>
        <taxon>Pentapetalae</taxon>
        <taxon>rosids</taxon>
        <taxon>malvids</taxon>
        <taxon>Brassicales</taxon>
        <taxon>Brassicaceae</taxon>
        <taxon>Brassiceae</taxon>
        <taxon>Brassica</taxon>
    </lineage>
</organism>
<name>A0A0D3A366_BRAOL</name>
<feature type="compositionally biased region" description="Polar residues" evidence="1">
    <location>
        <begin position="153"/>
        <end position="169"/>
    </location>
</feature>
<feature type="region of interest" description="Disordered" evidence="1">
    <location>
        <begin position="134"/>
        <end position="169"/>
    </location>
</feature>
<dbReference type="PANTHER" id="PTHR34130:SF12">
    <property type="entry name" value="GENOME ASSEMBLY, CHROMOSOME: A01"/>
    <property type="match status" value="1"/>
</dbReference>
<dbReference type="HOGENOM" id="CLU_088081_0_0_1"/>
<dbReference type="KEGG" id="boe:106294594"/>
<dbReference type="GeneID" id="106294594"/>
<evidence type="ECO:0000313" key="2">
    <source>
        <dbReference type="EnsemblPlants" id="Bo1g014390.1"/>
    </source>
</evidence>
<evidence type="ECO:0000313" key="3">
    <source>
        <dbReference type="Proteomes" id="UP000032141"/>
    </source>
</evidence>
<evidence type="ECO:0000256" key="1">
    <source>
        <dbReference type="SAM" id="MobiDB-lite"/>
    </source>
</evidence>
<dbReference type="PANTHER" id="PTHR34130">
    <property type="entry name" value="OS08G0243800 PROTEIN"/>
    <property type="match status" value="1"/>
</dbReference>
<dbReference type="eggNOG" id="ENOG502S2C5">
    <property type="taxonomic scope" value="Eukaryota"/>
</dbReference>
<dbReference type="RefSeq" id="XP_013585656.1">
    <property type="nucleotide sequence ID" value="XM_013730202.1"/>
</dbReference>
<dbReference type="OMA" id="NTHRRRE"/>
<feature type="region of interest" description="Disordered" evidence="1">
    <location>
        <begin position="204"/>
        <end position="226"/>
    </location>
</feature>
<proteinExistence type="predicted"/>
<dbReference type="Gramene" id="Bo1g014390.1">
    <property type="protein sequence ID" value="Bo1g014390.1"/>
    <property type="gene ID" value="Bo1g014390"/>
</dbReference>
<protein>
    <submittedName>
        <fullName evidence="2">Uncharacterized protein</fullName>
    </submittedName>
</protein>